<sequence length="87" mass="9299">MAMPPFSGTCQASQKQCYVRIHVNIQAESYVGVIPLCAGGRVYEIIYASLVALPPLVGVSPCPSSKTTIAYLDKTPDIKGGQFIPIK</sequence>
<organism evidence="1 2">
    <name type="scientific">Armillaria gallica</name>
    <name type="common">Bulbous honey fungus</name>
    <name type="synonym">Armillaria bulbosa</name>
    <dbReference type="NCBI Taxonomy" id="47427"/>
    <lineage>
        <taxon>Eukaryota</taxon>
        <taxon>Fungi</taxon>
        <taxon>Dikarya</taxon>
        <taxon>Basidiomycota</taxon>
        <taxon>Agaricomycotina</taxon>
        <taxon>Agaricomycetes</taxon>
        <taxon>Agaricomycetidae</taxon>
        <taxon>Agaricales</taxon>
        <taxon>Marasmiineae</taxon>
        <taxon>Physalacriaceae</taxon>
        <taxon>Armillaria</taxon>
    </lineage>
</organism>
<gene>
    <name evidence="1" type="ORF">ARMGADRAFT_1083148</name>
</gene>
<accession>A0A2H3D861</accession>
<dbReference type="InParanoid" id="A0A2H3D861"/>
<proteinExistence type="predicted"/>
<dbReference type="Proteomes" id="UP000217790">
    <property type="component" value="Unassembled WGS sequence"/>
</dbReference>
<dbReference type="EMBL" id="KZ293666">
    <property type="protein sequence ID" value="PBK90290.1"/>
    <property type="molecule type" value="Genomic_DNA"/>
</dbReference>
<protein>
    <submittedName>
        <fullName evidence="1">Uncharacterized protein</fullName>
    </submittedName>
</protein>
<evidence type="ECO:0000313" key="2">
    <source>
        <dbReference type="Proteomes" id="UP000217790"/>
    </source>
</evidence>
<dbReference type="AlphaFoldDB" id="A0A2H3D861"/>
<evidence type="ECO:0000313" key="1">
    <source>
        <dbReference type="EMBL" id="PBK90290.1"/>
    </source>
</evidence>
<keyword evidence="2" id="KW-1185">Reference proteome</keyword>
<reference evidence="2" key="1">
    <citation type="journal article" date="2017" name="Nat. Ecol. Evol.">
        <title>Genome expansion and lineage-specific genetic innovations in the forest pathogenic fungi Armillaria.</title>
        <authorList>
            <person name="Sipos G."/>
            <person name="Prasanna A.N."/>
            <person name="Walter M.C."/>
            <person name="O'Connor E."/>
            <person name="Balint B."/>
            <person name="Krizsan K."/>
            <person name="Kiss B."/>
            <person name="Hess J."/>
            <person name="Varga T."/>
            <person name="Slot J."/>
            <person name="Riley R."/>
            <person name="Boka B."/>
            <person name="Rigling D."/>
            <person name="Barry K."/>
            <person name="Lee J."/>
            <person name="Mihaltcheva S."/>
            <person name="LaButti K."/>
            <person name="Lipzen A."/>
            <person name="Waldron R."/>
            <person name="Moloney N.M."/>
            <person name="Sperisen C."/>
            <person name="Kredics L."/>
            <person name="Vagvoelgyi C."/>
            <person name="Patrignani A."/>
            <person name="Fitzpatrick D."/>
            <person name="Nagy I."/>
            <person name="Doyle S."/>
            <person name="Anderson J.B."/>
            <person name="Grigoriev I.V."/>
            <person name="Gueldener U."/>
            <person name="Muensterkoetter M."/>
            <person name="Nagy L.G."/>
        </authorList>
    </citation>
    <scope>NUCLEOTIDE SEQUENCE [LARGE SCALE GENOMIC DNA]</scope>
    <source>
        <strain evidence="2">Ar21-2</strain>
    </source>
</reference>
<name>A0A2H3D861_ARMGA</name>